<keyword evidence="3" id="KW-1185">Reference proteome</keyword>
<evidence type="ECO:0000313" key="3">
    <source>
        <dbReference type="Proteomes" id="UP000187172"/>
    </source>
</evidence>
<proteinExistence type="predicted"/>
<protein>
    <submittedName>
        <fullName evidence="2">Uncharacterized protein</fullName>
    </submittedName>
</protein>
<dbReference type="EMBL" id="MRTP01000010">
    <property type="protein sequence ID" value="OMF50536.1"/>
    <property type="molecule type" value="Genomic_DNA"/>
</dbReference>
<dbReference type="STRING" id="297318.BK138_26375"/>
<sequence>MRFQKGLHVIAILAIAAASGCVQEPKRVDVSREAVTHHAENTGEANESNTTPPTSLAKTGSKALLYQKDFRQDKPSLENFQEGVSFELSEHVEDFFTQDIAEKVQNNMEAIVDHDAAKFKQNMLSENDIKANMDWLDYMDGDGVKFEFSEVNEISYEEDSKRIQVVVTFYRNINHKEIEQGAMTYSLLKDKASGAWLIALMD</sequence>
<accession>A0A1R1EFE9</accession>
<feature type="region of interest" description="Disordered" evidence="1">
    <location>
        <begin position="38"/>
        <end position="57"/>
    </location>
</feature>
<dbReference type="AlphaFoldDB" id="A0A1R1EFE9"/>
<evidence type="ECO:0000313" key="2">
    <source>
        <dbReference type="EMBL" id="OMF50536.1"/>
    </source>
</evidence>
<name>A0A1R1EFE9_9BACL</name>
<dbReference type="RefSeq" id="WP_076173824.1">
    <property type="nucleotide sequence ID" value="NZ_MRTP01000010.1"/>
</dbReference>
<dbReference type="Proteomes" id="UP000187172">
    <property type="component" value="Unassembled WGS sequence"/>
</dbReference>
<reference evidence="2 3" key="1">
    <citation type="submission" date="2016-11" db="EMBL/GenBank/DDBJ databases">
        <title>Paenibacillus species isolates.</title>
        <authorList>
            <person name="Beno S.M."/>
        </authorList>
    </citation>
    <scope>NUCLEOTIDE SEQUENCE [LARGE SCALE GENOMIC DNA]</scope>
    <source>
        <strain evidence="2 3">FSL R5-0378</strain>
    </source>
</reference>
<comment type="caution">
    <text evidence="2">The sequence shown here is derived from an EMBL/GenBank/DDBJ whole genome shotgun (WGS) entry which is preliminary data.</text>
</comment>
<evidence type="ECO:0000256" key="1">
    <source>
        <dbReference type="SAM" id="MobiDB-lite"/>
    </source>
</evidence>
<organism evidence="2 3">
    <name type="scientific">Paenibacillus rhizosphaerae</name>
    <dbReference type="NCBI Taxonomy" id="297318"/>
    <lineage>
        <taxon>Bacteria</taxon>
        <taxon>Bacillati</taxon>
        <taxon>Bacillota</taxon>
        <taxon>Bacilli</taxon>
        <taxon>Bacillales</taxon>
        <taxon>Paenibacillaceae</taxon>
        <taxon>Paenibacillus</taxon>
    </lineage>
</organism>
<dbReference type="PROSITE" id="PS51257">
    <property type="entry name" value="PROKAR_LIPOPROTEIN"/>
    <property type="match status" value="1"/>
</dbReference>
<gene>
    <name evidence="2" type="ORF">BK138_26375</name>
</gene>
<feature type="compositionally biased region" description="Polar residues" evidence="1">
    <location>
        <begin position="43"/>
        <end position="57"/>
    </location>
</feature>